<evidence type="ECO:0000313" key="2">
    <source>
        <dbReference type="Proteomes" id="UP000785679"/>
    </source>
</evidence>
<evidence type="ECO:0000313" key="1">
    <source>
        <dbReference type="EMBL" id="TNV74621.1"/>
    </source>
</evidence>
<proteinExistence type="predicted"/>
<dbReference type="EMBL" id="RRYP01016769">
    <property type="protein sequence ID" value="TNV74621.1"/>
    <property type="molecule type" value="Genomic_DNA"/>
</dbReference>
<sequence length="701" mass="80304">MRNQGLIIAFQNNFNQSYLSIENNTFSNIYQAYQVFNTNSSYIQQYVQNIFGYQYIHEEPTDPYLQISHLITVMNVTATLVIINDNTFRNISIIGPLINLSETPGFYTTTFIIANNHFSTIQSIVNSNILQITRSKIRYDADYEVPPNVDMKPGYQYLELRYQLLAGSIVIIGNTFIDICGGENVDASIMLIGVRHNMFDDYANMRWHFPVIDKEYFTNKFGYSYYLLESLYFEDVSITHHQIGEIHLIRMGVNISGNIYQNICMGPEIYDKKKSDSQWNYFKARGSLASFIFISQVQMYNETFINIGSYSQNQTDKLQMKIKNINSLQPRYKWGDPTKLNDITDYINNTLSTSLLVVQYGEQIIISGCTFDNIWLIDRLNALSRSQAQGLILYVEIFQGQVTLGQQDKPMVLQNLNGFLNDKNIDLMRENYGLDPKQDYFERFAQYGVGSILFNLHNSSNSYSLILMENVVIRDSFFCANKISNYKKAVRAPAIMSTFLGDDSYQKFPQIVIIKNITITDVNFDGISNYFEILGKFVNINNIIIKRIGLKDFPASSPFIIDFIGSDRVSRDPELSSSFIKIFLFSAYKSYEQQSTDISNLNVSNINPSSGAFPIFSFDMGQNLAPEQISFVPMDTIEILDSLLIDDKSYDEQLLAKGSLFKVETAGQVNLVISISELSMSKVFTQCKFFSKINPLNRWSI</sequence>
<accession>A0A8J8NHF3</accession>
<keyword evidence="2" id="KW-1185">Reference proteome</keyword>
<gene>
    <name evidence="1" type="ORF">FGO68_gene6100</name>
</gene>
<organism evidence="1 2">
    <name type="scientific">Halteria grandinella</name>
    <dbReference type="NCBI Taxonomy" id="5974"/>
    <lineage>
        <taxon>Eukaryota</taxon>
        <taxon>Sar</taxon>
        <taxon>Alveolata</taxon>
        <taxon>Ciliophora</taxon>
        <taxon>Intramacronucleata</taxon>
        <taxon>Spirotrichea</taxon>
        <taxon>Stichotrichia</taxon>
        <taxon>Sporadotrichida</taxon>
        <taxon>Halteriidae</taxon>
        <taxon>Halteria</taxon>
    </lineage>
</organism>
<name>A0A8J8NHF3_HALGN</name>
<dbReference type="OrthoDB" id="327389at2759"/>
<comment type="caution">
    <text evidence="1">The sequence shown here is derived from an EMBL/GenBank/DDBJ whole genome shotgun (WGS) entry which is preliminary data.</text>
</comment>
<reference evidence="1" key="1">
    <citation type="submission" date="2019-06" db="EMBL/GenBank/DDBJ databases">
        <authorList>
            <person name="Zheng W."/>
        </authorList>
    </citation>
    <scope>NUCLEOTIDE SEQUENCE</scope>
    <source>
        <strain evidence="1">QDHG01</strain>
    </source>
</reference>
<dbReference type="AlphaFoldDB" id="A0A8J8NHF3"/>
<dbReference type="Proteomes" id="UP000785679">
    <property type="component" value="Unassembled WGS sequence"/>
</dbReference>
<protein>
    <submittedName>
        <fullName evidence="1">Uncharacterized protein</fullName>
    </submittedName>
</protein>